<dbReference type="SUPFAM" id="SSF53335">
    <property type="entry name" value="S-adenosyl-L-methionine-dependent methyltransferases"/>
    <property type="match status" value="1"/>
</dbReference>
<dbReference type="InterPro" id="IPR047785">
    <property type="entry name" value="tRNA_MNMC2"/>
</dbReference>
<reference evidence="3" key="1">
    <citation type="journal article" date="2019" name="Int. J. Syst. Evol. Microbiol.">
        <title>The Global Catalogue of Microorganisms (GCM) 10K type strain sequencing project: providing services to taxonomists for standard genome sequencing and annotation.</title>
        <authorList>
            <consortium name="The Broad Institute Genomics Platform"/>
            <consortium name="The Broad Institute Genome Sequencing Center for Infectious Disease"/>
            <person name="Wu L."/>
            <person name="Ma J."/>
        </authorList>
    </citation>
    <scope>NUCLEOTIDE SEQUENCE [LARGE SCALE GENOMIC DNA]</scope>
    <source>
        <strain evidence="3">KCTC 52042</strain>
    </source>
</reference>
<accession>A0ABW5JL55</accession>
<evidence type="ECO:0000313" key="2">
    <source>
        <dbReference type="EMBL" id="MFD2532850.1"/>
    </source>
</evidence>
<keyword evidence="3" id="KW-1185">Reference proteome</keyword>
<dbReference type="PANTHER" id="PTHR39963:SF1">
    <property type="entry name" value="MNMC-LIKE METHYLTRANSFERASE DOMAIN-CONTAINING PROTEIN"/>
    <property type="match status" value="1"/>
</dbReference>
<dbReference type="InterPro" id="IPR029063">
    <property type="entry name" value="SAM-dependent_MTases_sf"/>
</dbReference>
<name>A0ABW5JL55_9BACT</name>
<dbReference type="InterPro" id="IPR008471">
    <property type="entry name" value="MnmC-like_methylTransf"/>
</dbReference>
<dbReference type="PANTHER" id="PTHR39963">
    <property type="entry name" value="SLL0983 PROTEIN"/>
    <property type="match status" value="1"/>
</dbReference>
<proteinExistence type="predicted"/>
<evidence type="ECO:0000259" key="1">
    <source>
        <dbReference type="Pfam" id="PF05430"/>
    </source>
</evidence>
<dbReference type="EMBL" id="JBHULI010000024">
    <property type="protein sequence ID" value="MFD2532850.1"/>
    <property type="molecule type" value="Genomic_DNA"/>
</dbReference>
<evidence type="ECO:0000313" key="3">
    <source>
        <dbReference type="Proteomes" id="UP001597460"/>
    </source>
</evidence>
<feature type="domain" description="MnmC-like methyltransferase" evidence="1">
    <location>
        <begin position="137"/>
        <end position="229"/>
    </location>
</feature>
<dbReference type="Pfam" id="PF05430">
    <property type="entry name" value="Methyltransf_30"/>
    <property type="match status" value="1"/>
</dbReference>
<dbReference type="Proteomes" id="UP001597460">
    <property type="component" value="Unassembled WGS sequence"/>
</dbReference>
<dbReference type="RefSeq" id="WP_390302035.1">
    <property type="nucleotide sequence ID" value="NZ_JBHULI010000024.1"/>
</dbReference>
<sequence>MALSLHSTKDGSSTLYSDQFSQFYHNPNGAATESLYVFFQTSGLIKFLEKASSLSVLEVGFGTGLNFLLLADILKEQQINIPVKFYSIEAFPVDQETANKFDFKNHIKHRELDQVLPKVFKELKPGMNVLKPIDDLDLELNLFHGTFEDFNIKGLHADFIFHDPFSPEVNAELWSLDTFTKLRSFSGSGTVLATYCAASKARGAMCAAGWFVAKAQGALGKREMTLASLSEDKLTPLKRVNEKRLANRYRSGDFD</sequence>
<gene>
    <name evidence="2" type="primary">mnmD</name>
    <name evidence="2" type="ORF">ACFSVN_10365</name>
</gene>
<dbReference type="NCBIfam" id="NF033855">
    <property type="entry name" value="tRNA_MNMC2"/>
    <property type="match status" value="1"/>
</dbReference>
<protein>
    <submittedName>
        <fullName evidence="2">tRNA (5-methylaminomethyl-2-thiouridine)(34)-methyltransferase MnmD</fullName>
    </submittedName>
</protein>
<comment type="caution">
    <text evidence="2">The sequence shown here is derived from an EMBL/GenBank/DDBJ whole genome shotgun (WGS) entry which is preliminary data.</text>
</comment>
<dbReference type="Gene3D" id="3.40.50.150">
    <property type="entry name" value="Vaccinia Virus protein VP39"/>
    <property type="match status" value="1"/>
</dbReference>
<organism evidence="2 3">
    <name type="scientific">Gracilimonas halophila</name>
    <dbReference type="NCBI Taxonomy" id="1834464"/>
    <lineage>
        <taxon>Bacteria</taxon>
        <taxon>Pseudomonadati</taxon>
        <taxon>Balneolota</taxon>
        <taxon>Balneolia</taxon>
        <taxon>Balneolales</taxon>
        <taxon>Balneolaceae</taxon>
        <taxon>Gracilimonas</taxon>
    </lineage>
</organism>